<keyword evidence="6" id="KW-1185">Reference proteome</keyword>
<feature type="repeat" description="ANK" evidence="3">
    <location>
        <begin position="125"/>
        <end position="157"/>
    </location>
</feature>
<dbReference type="PROSITE" id="PS50297">
    <property type="entry name" value="ANK_REP_REGION"/>
    <property type="match status" value="10"/>
</dbReference>
<feature type="signal peptide" evidence="4">
    <location>
        <begin position="1"/>
        <end position="17"/>
    </location>
</feature>
<evidence type="ECO:0000256" key="3">
    <source>
        <dbReference type="PROSITE-ProRule" id="PRU00023"/>
    </source>
</evidence>
<dbReference type="OrthoDB" id="6084525at2759"/>
<sequence length="1169" mass="127932">MQAILRALASVLMQAAGEPLCSPSDEEFVTAIRNGDTAIVGAYLRSGRDLNREFKCGYTVSCPVHLACKTGKLAVVKMLLDARADVNFLDRNGGTALFVASQHGRDELVDLLIASGARVDAEVIKGCTSLYIAAQQGHQGVALRLIKAGAHLDVQMGTGMTPLYIASQNGHHNVVGLLIRAQANVDLQQSSGAAPLHIAAQCGHLTVVEQLIRANANVDLREGSWGTPLFVASQRGHREVVDALLRAGANPDVPMEGGVTPLFIAAQFAHQGVVSSLIASRADVNRAKCTGATPLYLVAQNGQTQLVNTFIKASADVNLQQSAGMTPLFVASQNGYHNVASILIRSQADMDIQQNLGATSLYIASQNGHQQVVDLLIGAQADLDLQVKNEMSPLHVASQNRLLSIVRALLKARADVNFNGMGGSRATAYALDDDDTQVLDLLMQAQVDISPMLILAASLSGYQKSVDMLIKFPVDVDVELERGVSSLFLASLNGHYPVVESLIKAQTNFNEQQTSGLTPLSAAEQNGHFKVAALLKTALRNQDWLDAESDGAEPDSVADIECIEATHELDHPTASGNSKLSCLLQNELTTSGFVQSRAAIQSAVADVLQAIVRKRLDNDDVHIVGSYSEGWGNNLKTLDGRTDVESDIDVMRLIASRLYHVKGMCKCDSLPEELVEYDNGHIFSPGYASTPAHAFRGSALKPAVDKVDACRLCCYPPIAPLEPHRLSKSNIPKSTLQSLQNELVSSPCHVVHAAPPGEGGKQLRVSTTFLERRLLRSLNTLQGQLFVTLKYLVKKVISNKHCFKVQGVKSYHVKTITFRMIEEIPAEQWKQENLVFLVRQALRILQDSLESGCRPGNTDHRIMDHFFLGDAGLYLKGTGPISSQAMKRILQEAAGAVGQVIDQLPKLLLDFKDTLRPVADSARFYFHPFAILPYFETNSEPKSNSKFQYHEIYDCVRDCLLLLCGEDCRVERMERLAELIEKLPDCASSTRETLRVLTFLKFGYREAAVEVLSGCEVITASRGLSWSSEKPASEATSAVVWQHLRTQNSAWKFCFQFEDCCPKLCLLPGALENCFPLQTSNSSQYFVNFDVLLRVLRLEFVAGHDTDAQDSFVAEILERDDSDVQELMVAALKCRSFAKSERIIKIIQETMGWVPHWLLKEMGLDFSSL</sequence>
<dbReference type="PANTHER" id="PTHR24198:SF165">
    <property type="entry name" value="ANKYRIN REPEAT-CONTAINING PROTEIN-RELATED"/>
    <property type="match status" value="1"/>
</dbReference>
<evidence type="ECO:0000256" key="2">
    <source>
        <dbReference type="ARBA" id="ARBA00023043"/>
    </source>
</evidence>
<dbReference type="Gene3D" id="1.25.40.20">
    <property type="entry name" value="Ankyrin repeat-containing domain"/>
    <property type="match status" value="4"/>
</dbReference>
<organism evidence="5 6">
    <name type="scientific">Macrostomum lignano</name>
    <dbReference type="NCBI Taxonomy" id="282301"/>
    <lineage>
        <taxon>Eukaryota</taxon>
        <taxon>Metazoa</taxon>
        <taxon>Spiralia</taxon>
        <taxon>Lophotrochozoa</taxon>
        <taxon>Platyhelminthes</taxon>
        <taxon>Rhabditophora</taxon>
        <taxon>Macrostomorpha</taxon>
        <taxon>Macrostomida</taxon>
        <taxon>Macrostomidae</taxon>
        <taxon>Macrostomum</taxon>
    </lineage>
</organism>
<feature type="repeat" description="ANK" evidence="3">
    <location>
        <begin position="323"/>
        <end position="355"/>
    </location>
</feature>
<dbReference type="EMBL" id="NIVC01000227">
    <property type="protein sequence ID" value="PAA87500.1"/>
    <property type="molecule type" value="Genomic_DNA"/>
</dbReference>
<dbReference type="Pfam" id="PF00023">
    <property type="entry name" value="Ank"/>
    <property type="match status" value="3"/>
</dbReference>
<dbReference type="Proteomes" id="UP000215902">
    <property type="component" value="Unassembled WGS sequence"/>
</dbReference>
<evidence type="ECO:0000256" key="4">
    <source>
        <dbReference type="SAM" id="SignalP"/>
    </source>
</evidence>
<dbReference type="Gene3D" id="1.10.1410.40">
    <property type="match status" value="1"/>
</dbReference>
<feature type="repeat" description="ANK" evidence="3">
    <location>
        <begin position="290"/>
        <end position="322"/>
    </location>
</feature>
<feature type="repeat" description="ANK" evidence="3">
    <location>
        <begin position="389"/>
        <end position="421"/>
    </location>
</feature>
<dbReference type="InterPro" id="IPR036770">
    <property type="entry name" value="Ankyrin_rpt-contain_sf"/>
</dbReference>
<feature type="repeat" description="ANK" evidence="3">
    <location>
        <begin position="59"/>
        <end position="91"/>
    </location>
</feature>
<keyword evidence="2 3" id="KW-0040">ANK repeat</keyword>
<dbReference type="PANTHER" id="PTHR24198">
    <property type="entry name" value="ANKYRIN REPEAT AND PROTEIN KINASE DOMAIN-CONTAINING PROTEIN"/>
    <property type="match status" value="1"/>
</dbReference>
<accession>A0A267GNA7</accession>
<evidence type="ECO:0000313" key="6">
    <source>
        <dbReference type="Proteomes" id="UP000215902"/>
    </source>
</evidence>
<keyword evidence="4" id="KW-0732">Signal</keyword>
<dbReference type="PROSITE" id="PS50088">
    <property type="entry name" value="ANK_REPEAT"/>
    <property type="match status" value="11"/>
</dbReference>
<proteinExistence type="predicted"/>
<dbReference type="Pfam" id="PF12796">
    <property type="entry name" value="Ank_2"/>
    <property type="match status" value="4"/>
</dbReference>
<dbReference type="SUPFAM" id="SSF48403">
    <property type="entry name" value="Ankyrin repeat"/>
    <property type="match status" value="2"/>
</dbReference>
<feature type="repeat" description="ANK" evidence="3">
    <location>
        <begin position="257"/>
        <end position="289"/>
    </location>
</feature>
<feature type="repeat" description="ANK" evidence="3">
    <location>
        <begin position="92"/>
        <end position="124"/>
    </location>
</feature>
<comment type="caution">
    <text evidence="5">The sequence shown here is derived from an EMBL/GenBank/DDBJ whole genome shotgun (WGS) entry which is preliminary data.</text>
</comment>
<dbReference type="InterPro" id="IPR002110">
    <property type="entry name" value="Ankyrin_rpt"/>
</dbReference>
<feature type="repeat" description="ANK" evidence="3">
    <location>
        <begin position="224"/>
        <end position="256"/>
    </location>
</feature>
<feature type="repeat" description="ANK" evidence="3">
    <location>
        <begin position="356"/>
        <end position="388"/>
    </location>
</feature>
<feature type="repeat" description="ANK" evidence="3">
    <location>
        <begin position="158"/>
        <end position="190"/>
    </location>
</feature>
<name>A0A267GNA7_9PLAT</name>
<feature type="chain" id="PRO_5012876557" evidence="4">
    <location>
        <begin position="18"/>
        <end position="1169"/>
    </location>
</feature>
<feature type="repeat" description="ANK" evidence="3">
    <location>
        <begin position="191"/>
        <end position="223"/>
    </location>
</feature>
<keyword evidence="1" id="KW-0677">Repeat</keyword>
<dbReference type="STRING" id="282301.A0A267GNA7"/>
<protein>
    <submittedName>
        <fullName evidence="5">Uncharacterized protein</fullName>
    </submittedName>
</protein>
<gene>
    <name evidence="5" type="ORF">BOX15_Mlig010600g2</name>
</gene>
<dbReference type="SMART" id="SM00248">
    <property type="entry name" value="ANK"/>
    <property type="match status" value="14"/>
</dbReference>
<reference evidence="5 6" key="1">
    <citation type="submission" date="2017-06" db="EMBL/GenBank/DDBJ databases">
        <title>A platform for efficient transgenesis in Macrostomum lignano, a flatworm model organism for stem cell research.</title>
        <authorList>
            <person name="Berezikov E."/>
        </authorList>
    </citation>
    <scope>NUCLEOTIDE SEQUENCE [LARGE SCALE GENOMIC DNA]</scope>
    <source>
        <strain evidence="5">DV1</strain>
        <tissue evidence="5">Whole organism</tissue>
    </source>
</reference>
<evidence type="ECO:0000313" key="5">
    <source>
        <dbReference type="EMBL" id="PAA87500.1"/>
    </source>
</evidence>
<dbReference type="AlphaFoldDB" id="A0A267GNA7"/>
<evidence type="ECO:0000256" key="1">
    <source>
        <dbReference type="ARBA" id="ARBA00022737"/>
    </source>
</evidence>